<feature type="domain" description="PPIase cyclophilin-type" evidence="4">
    <location>
        <begin position="304"/>
        <end position="452"/>
    </location>
</feature>
<keyword evidence="3" id="KW-0472">Membrane</keyword>
<dbReference type="PANTHER" id="PTHR45625">
    <property type="entry name" value="PEPTIDYL-PROLYL CIS-TRANS ISOMERASE-RELATED"/>
    <property type="match status" value="1"/>
</dbReference>
<reference evidence="5" key="1">
    <citation type="submission" date="2021-01" db="EMBL/GenBank/DDBJ databases">
        <title>Whole genome shotgun sequence of Virgisporangium aurantiacum NBRC 16421.</title>
        <authorList>
            <person name="Komaki H."/>
            <person name="Tamura T."/>
        </authorList>
    </citation>
    <scope>NUCLEOTIDE SEQUENCE</scope>
    <source>
        <strain evidence="5">NBRC 16421</strain>
    </source>
</reference>
<keyword evidence="3" id="KW-1133">Transmembrane helix</keyword>
<evidence type="ECO:0000259" key="4">
    <source>
        <dbReference type="PROSITE" id="PS50072"/>
    </source>
</evidence>
<feature type="compositionally biased region" description="Low complexity" evidence="2">
    <location>
        <begin position="112"/>
        <end position="136"/>
    </location>
</feature>
<dbReference type="InterPro" id="IPR044666">
    <property type="entry name" value="Cyclophilin_A-like"/>
</dbReference>
<dbReference type="InterPro" id="IPR029000">
    <property type="entry name" value="Cyclophilin-like_dom_sf"/>
</dbReference>
<dbReference type="Gene3D" id="2.40.100.10">
    <property type="entry name" value="Cyclophilin-like"/>
    <property type="match status" value="1"/>
</dbReference>
<feature type="transmembrane region" description="Helical" evidence="3">
    <location>
        <begin position="192"/>
        <end position="214"/>
    </location>
</feature>
<dbReference type="GO" id="GO:0003755">
    <property type="term" value="F:peptidyl-prolyl cis-trans isomerase activity"/>
    <property type="evidence" value="ECO:0007669"/>
    <property type="project" value="InterPro"/>
</dbReference>
<dbReference type="RefSeq" id="WP_204002519.1">
    <property type="nucleotide sequence ID" value="NZ_BOPG01000048.1"/>
</dbReference>
<dbReference type="PRINTS" id="PR00153">
    <property type="entry name" value="CSAPPISMRASE"/>
</dbReference>
<feature type="region of interest" description="Disordered" evidence="2">
    <location>
        <begin position="237"/>
        <end position="267"/>
    </location>
</feature>
<dbReference type="SUPFAM" id="SSF50891">
    <property type="entry name" value="Cyclophilin-like"/>
    <property type="match status" value="1"/>
</dbReference>
<evidence type="ECO:0000313" key="6">
    <source>
        <dbReference type="Proteomes" id="UP000612585"/>
    </source>
</evidence>
<dbReference type="PANTHER" id="PTHR45625:SF3">
    <property type="entry name" value="PEPTIDYL-PROLYL CIS-TRANS ISOMERASE B-RELATED"/>
    <property type="match status" value="1"/>
</dbReference>
<evidence type="ECO:0000313" key="5">
    <source>
        <dbReference type="EMBL" id="GIJ59680.1"/>
    </source>
</evidence>
<accession>A0A8J4E2C4</accession>
<sequence length="453" mass="45797">MAGVEQATAPGEATPGDTPKTEPRAGRRRASQKAGRQSDTPGPDRTPAQHAADTEPDDARPANPVEEPAEEPTTKPTADVPTTKSTADVPTTKSTAKPTGQHADDSADDDPAAGLAAKPAAKPTAGPTAGPSAKPTGQHAADPDDPAAEDRAAENPAAPENESGRTVRAAGPANADAPIYRPRHAKPRRRRWPILVAAGVVLVALTGAGAAALIDRQNDALDDITAPVATRVAPAPANLPAGDASGVPSDATSVPPPAAAPGAGAPNAAPGSANCRFNVASDKTPRVVPPSKATRSGLVKVTIGTNRGPITMELDATNAPCTVESFMTLASSGYFTDTACHRLTTMLIFVLQCGDPTATGSGDPGYSFDDENLPAPGGTPYPRGTLAMANAGPDTNGSQFFMVYKDSPIDPNYPVFGKVTGGLEIVDQVAAGGAPGNDGQPNQSLVIQAVQVS</sequence>
<feature type="compositionally biased region" description="Polar residues" evidence="2">
    <location>
        <begin position="80"/>
        <end position="98"/>
    </location>
</feature>
<proteinExistence type="predicted"/>
<name>A0A8J4E2C4_9ACTN</name>
<keyword evidence="6" id="KW-1185">Reference proteome</keyword>
<comment type="caution">
    <text evidence="5">The sequence shown here is derived from an EMBL/GenBank/DDBJ whole genome shotgun (WGS) entry which is preliminary data.</text>
</comment>
<dbReference type="InterPro" id="IPR002130">
    <property type="entry name" value="Cyclophilin-type_PPIase_dom"/>
</dbReference>
<dbReference type="Proteomes" id="UP000612585">
    <property type="component" value="Unassembled WGS sequence"/>
</dbReference>
<organism evidence="5 6">
    <name type="scientific">Virgisporangium aurantiacum</name>
    <dbReference type="NCBI Taxonomy" id="175570"/>
    <lineage>
        <taxon>Bacteria</taxon>
        <taxon>Bacillati</taxon>
        <taxon>Actinomycetota</taxon>
        <taxon>Actinomycetes</taxon>
        <taxon>Micromonosporales</taxon>
        <taxon>Micromonosporaceae</taxon>
        <taxon>Virgisporangium</taxon>
    </lineage>
</organism>
<dbReference type="CDD" id="cd00317">
    <property type="entry name" value="cyclophilin"/>
    <property type="match status" value="1"/>
</dbReference>
<evidence type="ECO:0000256" key="1">
    <source>
        <dbReference type="ARBA" id="ARBA00002388"/>
    </source>
</evidence>
<keyword evidence="3" id="KW-0812">Transmembrane</keyword>
<comment type="function">
    <text evidence="1">PPIases accelerate the folding of proteins. It catalyzes the cis-trans isomerization of proline imidic peptide bonds in oligopeptides.</text>
</comment>
<dbReference type="PROSITE" id="PS50072">
    <property type="entry name" value="CSA_PPIASE_2"/>
    <property type="match status" value="1"/>
</dbReference>
<dbReference type="Pfam" id="PF00160">
    <property type="entry name" value="Pro_isomerase"/>
    <property type="match status" value="1"/>
</dbReference>
<feature type="region of interest" description="Disordered" evidence="2">
    <location>
        <begin position="1"/>
        <end position="184"/>
    </location>
</feature>
<dbReference type="EMBL" id="BOPG01000048">
    <property type="protein sequence ID" value="GIJ59680.1"/>
    <property type="molecule type" value="Genomic_DNA"/>
</dbReference>
<evidence type="ECO:0000256" key="2">
    <source>
        <dbReference type="SAM" id="MobiDB-lite"/>
    </source>
</evidence>
<dbReference type="AlphaFoldDB" id="A0A8J4E2C4"/>
<evidence type="ECO:0000256" key="3">
    <source>
        <dbReference type="SAM" id="Phobius"/>
    </source>
</evidence>
<protein>
    <recommendedName>
        <fullName evidence="4">PPIase cyclophilin-type domain-containing protein</fullName>
    </recommendedName>
</protein>
<gene>
    <name evidence="5" type="ORF">Vau01_071960</name>
</gene>